<dbReference type="GO" id="GO:0007020">
    <property type="term" value="P:microtubule nucleation"/>
    <property type="evidence" value="ECO:0007669"/>
    <property type="project" value="InterPro"/>
</dbReference>
<dbReference type="GO" id="GO:0005874">
    <property type="term" value="C:microtubule"/>
    <property type="evidence" value="ECO:0007669"/>
    <property type="project" value="UniProtKB-KW"/>
</dbReference>
<evidence type="ECO:0000313" key="10">
    <source>
        <dbReference type="Proteomes" id="UP000051952"/>
    </source>
</evidence>
<proteinExistence type="inferred from homology"/>
<evidence type="ECO:0000256" key="1">
    <source>
        <dbReference type="ARBA" id="ARBA00004245"/>
    </source>
</evidence>
<dbReference type="Pfam" id="PF17681">
    <property type="entry name" value="GCP_N_terminal"/>
    <property type="match status" value="1"/>
</dbReference>
<feature type="compositionally biased region" description="Low complexity" evidence="6">
    <location>
        <begin position="80"/>
        <end position="90"/>
    </location>
</feature>
<feature type="compositionally biased region" description="Low complexity" evidence="6">
    <location>
        <begin position="198"/>
        <end position="209"/>
    </location>
</feature>
<dbReference type="AlphaFoldDB" id="A0A0S4JUQ1"/>
<feature type="compositionally biased region" description="Basic and acidic residues" evidence="6">
    <location>
        <begin position="168"/>
        <end position="184"/>
    </location>
</feature>
<evidence type="ECO:0000256" key="5">
    <source>
        <dbReference type="ARBA" id="ARBA00023212"/>
    </source>
</evidence>
<comment type="subcellular location">
    <subcellularLocation>
        <location evidence="1">Cytoplasm</location>
        <location evidence="1">Cytoskeleton</location>
    </subcellularLocation>
</comment>
<dbReference type="InterPro" id="IPR042241">
    <property type="entry name" value="GCP_C_sf"/>
</dbReference>
<organism evidence="9 10">
    <name type="scientific">Bodo saltans</name>
    <name type="common">Flagellated protozoan</name>
    <dbReference type="NCBI Taxonomy" id="75058"/>
    <lineage>
        <taxon>Eukaryota</taxon>
        <taxon>Discoba</taxon>
        <taxon>Euglenozoa</taxon>
        <taxon>Kinetoplastea</taxon>
        <taxon>Metakinetoplastina</taxon>
        <taxon>Eubodonida</taxon>
        <taxon>Bodonidae</taxon>
        <taxon>Bodo</taxon>
    </lineage>
</organism>
<dbReference type="GO" id="GO:0051225">
    <property type="term" value="P:spindle assembly"/>
    <property type="evidence" value="ECO:0007669"/>
    <property type="project" value="TreeGrafter"/>
</dbReference>
<feature type="compositionally biased region" description="Polar residues" evidence="6">
    <location>
        <begin position="11"/>
        <end position="21"/>
    </location>
</feature>
<keyword evidence="3" id="KW-0963">Cytoplasm</keyword>
<evidence type="ECO:0000259" key="8">
    <source>
        <dbReference type="Pfam" id="PF17681"/>
    </source>
</evidence>
<feature type="domain" description="Gamma tubulin complex component C-terminal" evidence="7">
    <location>
        <begin position="587"/>
        <end position="956"/>
    </location>
</feature>
<name>A0A0S4JUQ1_BODSA</name>
<keyword evidence="4" id="KW-0493">Microtubule</keyword>
<dbReference type="GO" id="GO:0000278">
    <property type="term" value="P:mitotic cell cycle"/>
    <property type="evidence" value="ECO:0007669"/>
    <property type="project" value="TreeGrafter"/>
</dbReference>
<dbReference type="InterPro" id="IPR040457">
    <property type="entry name" value="GCP_C"/>
</dbReference>
<gene>
    <name evidence="9" type="ORF">BSAL_36560</name>
</gene>
<keyword evidence="5" id="KW-0206">Cytoskeleton</keyword>
<protein>
    <submittedName>
        <fullName evidence="9">Gamma tubulin complex subunit, putative</fullName>
    </submittedName>
</protein>
<dbReference type="GO" id="GO:0000922">
    <property type="term" value="C:spindle pole"/>
    <property type="evidence" value="ECO:0007669"/>
    <property type="project" value="InterPro"/>
</dbReference>
<dbReference type="GO" id="GO:0051321">
    <property type="term" value="P:meiotic cell cycle"/>
    <property type="evidence" value="ECO:0007669"/>
    <property type="project" value="TreeGrafter"/>
</dbReference>
<dbReference type="InterPro" id="IPR007259">
    <property type="entry name" value="GCP"/>
</dbReference>
<dbReference type="Proteomes" id="UP000051952">
    <property type="component" value="Unassembled WGS sequence"/>
</dbReference>
<feature type="domain" description="Gamma tubulin complex component protein N-terminal" evidence="8">
    <location>
        <begin position="296"/>
        <end position="583"/>
    </location>
</feature>
<feature type="region of interest" description="Disordered" evidence="6">
    <location>
        <begin position="1"/>
        <end position="280"/>
    </location>
</feature>
<keyword evidence="10" id="KW-1185">Reference proteome</keyword>
<evidence type="ECO:0000313" key="9">
    <source>
        <dbReference type="EMBL" id="CUG92294.1"/>
    </source>
</evidence>
<evidence type="ECO:0000256" key="4">
    <source>
        <dbReference type="ARBA" id="ARBA00022701"/>
    </source>
</evidence>
<dbReference type="GO" id="GO:0000930">
    <property type="term" value="C:gamma-tubulin complex"/>
    <property type="evidence" value="ECO:0007669"/>
    <property type="project" value="TreeGrafter"/>
</dbReference>
<evidence type="ECO:0000256" key="2">
    <source>
        <dbReference type="ARBA" id="ARBA00010337"/>
    </source>
</evidence>
<sequence length="968" mass="104719">MSDPPKHSGSPVASWSRTSTLYGGGGSGDNVSTRDETGAPKARPVLPRSTLPQPSNFSTPPSSVAPSPLPQPQQYVDAQSYGRSSSATSQSGGGGSITFKPVSSGYGVPFSVQSPVKRPSEVSPFANAATPSTPDAITSGSDAGNYFSRRHVSGQQPAPAATVATSQRGDRGGSHFDVPLERGPRGSLPTPMATGGASSFPTVPRTTSSTPPPASSAAHHHTVPALSPDDLSKLAPVSSSLSTRSTTGVALSSSTKHNNGPLHQYSSVGGGGASPPSSNHPAAAAYTRPIDESAFISDLLFLFIGVKRTKYFSFSPESNRFELTSSQEGSLSQRNFLAQVQEPALLALEIDGMLRGGGISGDGGGGELSFLQQSLRAAVRDQMTQYHYFIATLREKPIESLSLMDVLLAAKKVTAKLSVLSLILNETRAAKGGALVTRMEFLTHQGSRRLYELVQHIYVQTVTPLLHMASEWIVTGTAADPFHEFFIKTNASIDMMASDQFWTSCFTVERSMLPTTVSLEVANTILQVGRNIAMITKCCRAKQWQLDPAIAAAARAMTFVTLPQVARDALEVTNKAVMRLVMEQHRLRDVLSVVQKFLLVGHGDFFEMLIRRLDPVLSKMSTAVQSSVVADHVQAALLECTTSSSYGVSGVASVVTSHHQPPSSSASSPTSRASITGAAHATTTTTTTSVDVSDIVLQIVSEMNKVDGFIGWDCFSLSLPLHAPLNNVLDAQSQRVYRKLFKMLFSVKRAEVLLKLSWRQSVVLDRMLARFHVKSYIPSGDKGAPASVHSSAPIPDAELTIWRKVAGDAHLLGLQFNHFVTNLWSYFVSEVSTTAWEKLHRAVLSCGTFDELRQVHGAFLEHLTMHLLLHRECGDVRENILQILAQVRELCAAQQLLTNFLERGTGNIVTISNRYQDIADTFQTYMSALLKLLEDQHAQFDFLNFLYLRLNFNQFYRDTSVNGTNTEF</sequence>
<evidence type="ECO:0000259" key="7">
    <source>
        <dbReference type="Pfam" id="PF04130"/>
    </source>
</evidence>
<dbReference type="PANTHER" id="PTHR19302">
    <property type="entry name" value="GAMMA TUBULIN COMPLEX PROTEIN"/>
    <property type="match status" value="1"/>
</dbReference>
<dbReference type="GO" id="GO:0031122">
    <property type="term" value="P:cytoplasmic microtubule organization"/>
    <property type="evidence" value="ECO:0007669"/>
    <property type="project" value="TreeGrafter"/>
</dbReference>
<reference evidence="10" key="1">
    <citation type="submission" date="2015-09" db="EMBL/GenBank/DDBJ databases">
        <authorList>
            <consortium name="Pathogen Informatics"/>
        </authorList>
    </citation>
    <scope>NUCLEOTIDE SEQUENCE [LARGE SCALE GENOMIC DNA]</scope>
    <source>
        <strain evidence="10">Lake Konstanz</strain>
    </source>
</reference>
<feature type="compositionally biased region" description="Low complexity" evidence="6">
    <location>
        <begin position="657"/>
        <end position="674"/>
    </location>
</feature>
<dbReference type="EMBL" id="CYKH01002028">
    <property type="protein sequence ID" value="CUG92294.1"/>
    <property type="molecule type" value="Genomic_DNA"/>
</dbReference>
<comment type="similarity">
    <text evidence="2">Belongs to the TUBGCP family.</text>
</comment>
<dbReference type="Pfam" id="PF04130">
    <property type="entry name" value="GCP_C_terminal"/>
    <property type="match status" value="1"/>
</dbReference>
<dbReference type="PANTHER" id="PTHR19302:SF14">
    <property type="entry name" value="GAMMA-TUBULIN COMPLEX COMPONENT 3"/>
    <property type="match status" value="1"/>
</dbReference>
<accession>A0A0S4JUQ1</accession>
<dbReference type="GO" id="GO:0051011">
    <property type="term" value="F:microtubule minus-end binding"/>
    <property type="evidence" value="ECO:0007669"/>
    <property type="project" value="TreeGrafter"/>
</dbReference>
<feature type="compositionally biased region" description="Polar residues" evidence="6">
    <location>
        <begin position="237"/>
        <end position="258"/>
    </location>
</feature>
<evidence type="ECO:0000256" key="6">
    <source>
        <dbReference type="SAM" id="MobiDB-lite"/>
    </source>
</evidence>
<dbReference type="InterPro" id="IPR041470">
    <property type="entry name" value="GCP_N"/>
</dbReference>
<dbReference type="GO" id="GO:0043015">
    <property type="term" value="F:gamma-tubulin binding"/>
    <property type="evidence" value="ECO:0007669"/>
    <property type="project" value="InterPro"/>
</dbReference>
<dbReference type="Gene3D" id="1.20.120.1900">
    <property type="entry name" value="Gamma-tubulin complex, C-terminal domain"/>
    <property type="match status" value="1"/>
</dbReference>
<dbReference type="VEuPathDB" id="TriTrypDB:BSAL_36560"/>
<dbReference type="OrthoDB" id="5860513at2759"/>
<evidence type="ECO:0000256" key="3">
    <source>
        <dbReference type="ARBA" id="ARBA00022490"/>
    </source>
</evidence>
<feature type="region of interest" description="Disordered" evidence="6">
    <location>
        <begin position="657"/>
        <end position="680"/>
    </location>
</feature>
<feature type="compositionally biased region" description="Polar residues" evidence="6">
    <location>
        <begin position="50"/>
        <end position="65"/>
    </location>
</feature>
<feature type="compositionally biased region" description="Polar residues" evidence="6">
    <location>
        <begin position="129"/>
        <end position="142"/>
    </location>
</feature>
<dbReference type="OMA" id="FVNNLWS"/>